<name>A0ACC6M3H8_9BACI</name>
<keyword evidence="2" id="KW-1185">Reference proteome</keyword>
<comment type="caution">
    <text evidence="1">The sequence shown here is derived from an EMBL/GenBank/DDBJ whole genome shotgun (WGS) entry which is preliminary data.</text>
</comment>
<evidence type="ECO:0000313" key="1">
    <source>
        <dbReference type="EMBL" id="MDX8045425.1"/>
    </source>
</evidence>
<accession>A0ACC6M3H8</accession>
<dbReference type="EMBL" id="JAWZSR010000002">
    <property type="protein sequence ID" value="MDX8045425.1"/>
    <property type="molecule type" value="Genomic_DNA"/>
</dbReference>
<evidence type="ECO:0000313" key="2">
    <source>
        <dbReference type="Proteomes" id="UP001277972"/>
    </source>
</evidence>
<protein>
    <submittedName>
        <fullName evidence="1">Uncharacterized protein</fullName>
    </submittedName>
</protein>
<proteinExistence type="predicted"/>
<dbReference type="Proteomes" id="UP001277972">
    <property type="component" value="Unassembled WGS sequence"/>
</dbReference>
<organism evidence="1 2">
    <name type="scientific">Gracilibacillus pellucidus</name>
    <dbReference type="NCBI Taxonomy" id="3095368"/>
    <lineage>
        <taxon>Bacteria</taxon>
        <taxon>Bacillati</taxon>
        <taxon>Bacillota</taxon>
        <taxon>Bacilli</taxon>
        <taxon>Bacillales</taxon>
        <taxon>Bacillaceae</taxon>
        <taxon>Gracilibacillus</taxon>
    </lineage>
</organism>
<reference evidence="1" key="1">
    <citation type="submission" date="2023-11" db="EMBL/GenBank/DDBJ databases">
        <title>Gracilibacillus pellucida a moderately halophilic bacterium isolated from saline soil in Xinjiang province.</title>
        <authorList>
            <person name="Zhang Z."/>
            <person name="Tan F."/>
            <person name="Wang Y."/>
            <person name="Xia M."/>
        </authorList>
    </citation>
    <scope>NUCLEOTIDE SEQUENCE</scope>
    <source>
        <strain evidence="1">S3-1-1</strain>
    </source>
</reference>
<gene>
    <name evidence="1" type="ORF">SH601_05425</name>
</gene>
<sequence length="72" mass="8581">MKQKITQAKALAHRNATYTFMLFYFVTIILNDMFFGIEELDYKFLFSIVLLSMLLVHYVTLRYSSRTTKQSE</sequence>